<sequence length="248" mass="28293">MKRQLLYPTVLFLTVMLGTYVVVSVLHQSHSQGYTKVYFESNVFPEIVPNKTYEMAFLIESHEKRQVKYVYTVYLDNFSIMSGEVFLNPNDIKRIAFNFSVSNVSYSTHLLNEKKSTILVDNPAALVRAPWTYGVDLSKQRNWSGEDLLYVIRNFPLVYISQEEGLAVIINTTSGTNITEISLERNGDIIKTIQEFNVTPVQNGYLVSLRIAKVKYVPRPVEIRVVVISDLGRKYILRALLNIAEEGG</sequence>
<dbReference type="EMBL" id="HE613800">
    <property type="protein sequence ID" value="CCE70908.1"/>
    <property type="molecule type" value="Genomic_DNA"/>
</dbReference>
<dbReference type="Proteomes" id="UP000009139">
    <property type="component" value="Chromosome"/>
</dbReference>
<keyword evidence="4" id="KW-1185">Reference proteome</keyword>
<dbReference type="OrthoDB" id="103485at2157"/>
<keyword evidence="1" id="KW-0812">Transmembrane</keyword>
<evidence type="ECO:0000313" key="5">
    <source>
        <dbReference type="Proteomes" id="UP000009139"/>
    </source>
</evidence>
<dbReference type="eggNOG" id="arCOG09757">
    <property type="taxonomic scope" value="Archaea"/>
</dbReference>
<reference evidence="2 4" key="4">
    <citation type="journal article" date="2003" name="Mol. Microbiol.">
        <title>An integrated analysis of the genome of the hyperthermophilic archaeon Pyrococcus abyssi.</title>
        <authorList>
            <person name="Cohen G."/>
            <person name="Barbe V."/>
            <person name="Flament D."/>
            <person name="Galperin M."/>
            <person name="Heilig R."/>
            <person name="Ripp R."/>
            <person name="Lecompte O."/>
            <person name="Prieur D."/>
            <person name="Poch O."/>
            <person name="Quellerou J."/>
            <person name="Thierry J.C."/>
            <person name="Van der Oost J."/>
            <person name="Weissenbach J."/>
            <person name="Zivanovic Y."/>
            <person name="Forterre P."/>
        </authorList>
    </citation>
    <scope>NUCLEOTIDE SEQUENCE [LARGE SCALE GENOMIC DNA]</scope>
    <source>
        <strain evidence="4">GE5 / Orsay</strain>
        <strain evidence="2">Orsay</strain>
    </source>
</reference>
<gene>
    <name evidence="2" type="ordered locus">PAB1407</name>
</gene>
<evidence type="ECO:0000313" key="3">
    <source>
        <dbReference type="EMBL" id="CCE70908.1"/>
    </source>
</evidence>
<dbReference type="EMBL" id="AJ248287">
    <property type="protein sequence ID" value="CAD55685.1"/>
    <property type="molecule type" value="Genomic_DNA"/>
</dbReference>
<reference evidence="2" key="2">
    <citation type="journal article" date="2000" name="J. Mol. Biol.">
        <title>Archaeal homologs of eukaryotic methylation guide small nucleolar RNAs: lessons from the Pyrococcus genomes.</title>
        <authorList>
            <person name="Gaspin C."/>
            <person name="Cavaille J."/>
            <person name="Erauso G."/>
        </authorList>
    </citation>
    <scope>NUCLEOTIDE SEQUENCE</scope>
    <source>
        <strain evidence="2">Orsay</strain>
    </source>
</reference>
<keyword evidence="1" id="KW-1133">Transmembrane helix</keyword>
<proteinExistence type="predicted"/>
<dbReference type="Proteomes" id="UP000000810">
    <property type="component" value="Chromosome"/>
</dbReference>
<name>Q8J2W6_PYRAB</name>
<dbReference type="KEGG" id="pab:PAB1407"/>
<protein>
    <submittedName>
        <fullName evidence="2">Uncharacterized protein</fullName>
    </submittedName>
</protein>
<feature type="transmembrane region" description="Helical" evidence="1">
    <location>
        <begin position="6"/>
        <end position="26"/>
    </location>
</feature>
<organism evidence="2 4">
    <name type="scientific">Pyrococcus abyssi (strain GE5 / Orsay)</name>
    <dbReference type="NCBI Taxonomy" id="272844"/>
    <lineage>
        <taxon>Archaea</taxon>
        <taxon>Methanobacteriati</taxon>
        <taxon>Methanobacteriota</taxon>
        <taxon>Thermococci</taxon>
        <taxon>Thermococcales</taxon>
        <taxon>Thermococcaceae</taxon>
        <taxon>Pyrococcus</taxon>
    </lineage>
</organism>
<reference evidence="2" key="3">
    <citation type="journal article" date="2001" name="Genome Res.">
        <title>Genome evolution at the genus level: comparison of three complete genomes of hyperthermophilic archaea.</title>
        <authorList>
            <person name="Lecompte O."/>
            <person name="Ripp R."/>
            <person name="Puzos-Barbe V."/>
            <person name="Duprat S."/>
            <person name="Heilig R."/>
            <person name="Dietrich J."/>
            <person name="Thierry J.C."/>
            <person name="Poch O."/>
        </authorList>
    </citation>
    <scope>NUCLEOTIDE SEQUENCE</scope>
    <source>
        <strain evidence="2">Orsay</strain>
    </source>
</reference>
<reference evidence="2" key="1">
    <citation type="submission" date="1999-07" db="EMBL/GenBank/DDBJ databases">
        <authorList>
            <person name="Genoscope"/>
        </authorList>
    </citation>
    <scope>NUCLEOTIDE SEQUENCE</scope>
    <source>
        <strain evidence="2">Orsay</strain>
    </source>
</reference>
<dbReference type="RefSeq" id="WP_010868577.1">
    <property type="nucleotide sequence ID" value="NC_000868.1"/>
</dbReference>
<accession>Q8J2W6</accession>
<evidence type="ECO:0000313" key="2">
    <source>
        <dbReference type="EMBL" id="CAD55685.1"/>
    </source>
</evidence>
<keyword evidence="1" id="KW-0472">Membrane</keyword>
<dbReference type="HOGENOM" id="CLU_100867_0_0_2"/>
<evidence type="ECO:0000313" key="4">
    <source>
        <dbReference type="Proteomes" id="UP000000810"/>
    </source>
</evidence>
<evidence type="ECO:0000256" key="1">
    <source>
        <dbReference type="SAM" id="Phobius"/>
    </source>
</evidence>
<dbReference type="AlphaFoldDB" id="Q8J2W6"/>
<reference evidence="3 5" key="5">
    <citation type="journal article" date="2012" name="Curr. Microbiol.">
        <title>Re-annotation of two hyperthermophilic archaea Pyrococcus abyssi GE5 and Pyrococcus furiosus DSM 3638.</title>
        <authorList>
            <person name="Gao J."/>
            <person name="Wang J."/>
        </authorList>
    </citation>
    <scope>GENOME REANNOTATION</scope>
    <source>
        <strain evidence="3">GE5</strain>
        <strain evidence="5">GE5 / Orsay</strain>
    </source>
</reference>
<dbReference type="STRING" id="272844.PAB1407"/>
<dbReference type="PATRIC" id="fig|272844.11.peg.1554"/>